<protein>
    <submittedName>
        <fullName evidence="4">Hydrogenase formation protein HypD</fullName>
    </submittedName>
</protein>
<dbReference type="GO" id="GO:0005506">
    <property type="term" value="F:iron ion binding"/>
    <property type="evidence" value="ECO:0007669"/>
    <property type="project" value="TreeGrafter"/>
</dbReference>
<dbReference type="GO" id="GO:0051604">
    <property type="term" value="P:protein maturation"/>
    <property type="evidence" value="ECO:0007669"/>
    <property type="project" value="TreeGrafter"/>
</dbReference>
<dbReference type="PANTHER" id="PTHR30149">
    <property type="entry name" value="HYDROGENASE PROTEIN ASSEMBLY PROTEIN HYPD"/>
    <property type="match status" value="1"/>
</dbReference>
<accession>A0A832GMJ0</accession>
<name>A0A832GMJ0_9BACT</name>
<keyword evidence="2" id="KW-0479">Metal-binding</keyword>
<keyword evidence="3" id="KW-0408">Iron</keyword>
<dbReference type="AlphaFoldDB" id="A0A832GMJ0"/>
<dbReference type="GO" id="GO:0051539">
    <property type="term" value="F:4 iron, 4 sulfur cluster binding"/>
    <property type="evidence" value="ECO:0007669"/>
    <property type="project" value="TreeGrafter"/>
</dbReference>
<evidence type="ECO:0000256" key="1">
    <source>
        <dbReference type="ARBA" id="ARBA00007888"/>
    </source>
</evidence>
<gene>
    <name evidence="4" type="primary">hypD</name>
    <name evidence="4" type="ORF">ENT73_01555</name>
</gene>
<dbReference type="InterPro" id="IPR002780">
    <property type="entry name" value="Hyd_form_HypD"/>
</dbReference>
<dbReference type="InterPro" id="IPR042243">
    <property type="entry name" value="HypD_1"/>
</dbReference>
<comment type="similarity">
    <text evidence="1">Belongs to the HypD family.</text>
</comment>
<dbReference type="EMBL" id="DSZU01000025">
    <property type="protein sequence ID" value="HGV54761.1"/>
    <property type="molecule type" value="Genomic_DNA"/>
</dbReference>
<proteinExistence type="inferred from homology"/>
<reference evidence="4" key="1">
    <citation type="journal article" date="2020" name="mSystems">
        <title>Genome- and Community-Level Interaction Insights into Carbon Utilization and Element Cycling Functions of Hydrothermarchaeota in Hydrothermal Sediment.</title>
        <authorList>
            <person name="Zhou Z."/>
            <person name="Liu Y."/>
            <person name="Xu W."/>
            <person name="Pan J."/>
            <person name="Luo Z.H."/>
            <person name="Li M."/>
        </authorList>
    </citation>
    <scope>NUCLEOTIDE SEQUENCE [LARGE SCALE GENOMIC DNA]</scope>
    <source>
        <strain evidence="4">SpSt-605</strain>
    </source>
</reference>
<evidence type="ECO:0000256" key="3">
    <source>
        <dbReference type="ARBA" id="ARBA00023004"/>
    </source>
</evidence>
<dbReference type="Gene3D" id="3.40.50.11750">
    <property type="entry name" value="HypD, alpha/beta domain 1"/>
    <property type="match status" value="2"/>
</dbReference>
<comment type="caution">
    <text evidence="4">The sequence shown here is derived from an EMBL/GenBank/DDBJ whole genome shotgun (WGS) entry which is preliminary data.</text>
</comment>
<dbReference type="InterPro" id="IPR042244">
    <property type="entry name" value="HypD_2_sf"/>
</dbReference>
<organism evidence="4">
    <name type="scientific">Caldimicrobium thiodismutans</name>
    <dbReference type="NCBI Taxonomy" id="1653476"/>
    <lineage>
        <taxon>Bacteria</taxon>
        <taxon>Pseudomonadati</taxon>
        <taxon>Thermodesulfobacteriota</taxon>
        <taxon>Thermodesulfobacteria</taxon>
        <taxon>Thermodesulfobacteriales</taxon>
        <taxon>Thermodesulfobacteriaceae</taxon>
        <taxon>Caldimicrobium</taxon>
    </lineage>
</organism>
<dbReference type="Pfam" id="PF01924">
    <property type="entry name" value="HypD"/>
    <property type="match status" value="1"/>
</dbReference>
<sequence>MNSSVLFLQSLAKDPRLVKSYLEEIKGLAKTLSRPVRIMEFCGGHTHSLLRYGLDEALRPEIEFLHGPGCPVCVLSLERLELALSIAKERGVIFTTYGDLLRVPSPKGESLQTLRAKGHRIKMVANAMEAFSLAKNNPQELIVFFAFGFETTAPATAFLLLKAKEERITNLKVISNHLLTPAVLDFLLSKEGLYMDGIIGPGHVSAVIGAKAYHEVVSKFKVPMVVAGFEPLDLLEAILLLLKMISKGEYGVDIAYRRAVSVEGNKKAQELMKEVFVLREDFPWRGLGRVPMSGLALREEFSLFDGELSWREPEVKDMPKGCLCGEILKGRAKPPDCKLFRRACRPETPIGPCMVSSEGACLAYAKYKNL</sequence>
<dbReference type="NCBIfam" id="TIGR00075">
    <property type="entry name" value="hypD"/>
    <property type="match status" value="1"/>
</dbReference>
<dbReference type="PANTHER" id="PTHR30149:SF0">
    <property type="entry name" value="HYDROGENASE MATURATION FACTOR HYPD"/>
    <property type="match status" value="1"/>
</dbReference>
<evidence type="ECO:0000313" key="4">
    <source>
        <dbReference type="EMBL" id="HGV54761.1"/>
    </source>
</evidence>
<dbReference type="GO" id="GO:0070025">
    <property type="term" value="F:carbon monoxide binding"/>
    <property type="evidence" value="ECO:0007669"/>
    <property type="project" value="TreeGrafter"/>
</dbReference>
<evidence type="ECO:0000256" key="2">
    <source>
        <dbReference type="ARBA" id="ARBA00022723"/>
    </source>
</evidence>
<dbReference type="Gene3D" id="6.10.20.100">
    <property type="match status" value="1"/>
</dbReference>
<dbReference type="PIRSF" id="PIRSF005622">
    <property type="entry name" value="Hydrgn_mat_hypD"/>
    <property type="match status" value="1"/>
</dbReference>